<dbReference type="InterPro" id="IPR045540">
    <property type="entry name" value="YegS/DAGK_C"/>
</dbReference>
<dbReference type="AlphaFoldDB" id="A0A917SPL0"/>
<dbReference type="InterPro" id="IPR017438">
    <property type="entry name" value="ATP-NAD_kinase_N"/>
</dbReference>
<evidence type="ECO:0000256" key="1">
    <source>
        <dbReference type="ARBA" id="ARBA00022679"/>
    </source>
</evidence>
<dbReference type="InterPro" id="IPR050187">
    <property type="entry name" value="Lipid_Phosphate_FormReg"/>
</dbReference>
<protein>
    <submittedName>
        <fullName evidence="6">Diacylglycerol kinase</fullName>
    </submittedName>
</protein>
<dbReference type="Proteomes" id="UP000649829">
    <property type="component" value="Unassembled WGS sequence"/>
</dbReference>
<accession>A0A917SPL0</accession>
<gene>
    <name evidence="6" type="ORF">GCM10011534_10590</name>
</gene>
<keyword evidence="4" id="KW-0067">ATP-binding</keyword>
<dbReference type="SMART" id="SM00046">
    <property type="entry name" value="DAGKc"/>
    <property type="match status" value="1"/>
</dbReference>
<evidence type="ECO:0000313" key="6">
    <source>
        <dbReference type="EMBL" id="GGL90341.1"/>
    </source>
</evidence>
<dbReference type="GO" id="GO:0016301">
    <property type="term" value="F:kinase activity"/>
    <property type="evidence" value="ECO:0007669"/>
    <property type="project" value="UniProtKB-KW"/>
</dbReference>
<evidence type="ECO:0000256" key="3">
    <source>
        <dbReference type="ARBA" id="ARBA00022777"/>
    </source>
</evidence>
<sequence length="331" mass="35805">MGNQGSEPTMNALSSELTDAPAASAPLADAICVIVNPGSGRRAGQLSLEEMEERITALPRRTEIRHATDGADIGRLARTALEEGYGTIVAAGGDGTICAVAAEIAGKDVKMGVIPMGTFNFFARGLGIPEEVDPAVALLDSGTPRGVTVGEVNGEIFLNNASLGAYPAILDQREGIYKRWGRSRIAAYWSVLTALASFKRPLRMQITVDGTRYRRRSALAFVAMSAYQLEEYELDGAEAVRDGQFALFMAPDVGRFGLIIQAMRLAGRQMRPGRDVELITGRDILIETNHSKRLLARDGEKERMNDPFHFIARPDALHVLAPPQTEDTVHA</sequence>
<keyword evidence="7" id="KW-1185">Reference proteome</keyword>
<evidence type="ECO:0000313" key="7">
    <source>
        <dbReference type="Proteomes" id="UP000649829"/>
    </source>
</evidence>
<reference evidence="6" key="2">
    <citation type="submission" date="2020-09" db="EMBL/GenBank/DDBJ databases">
        <authorList>
            <person name="Sun Q."/>
            <person name="Zhou Y."/>
        </authorList>
    </citation>
    <scope>NUCLEOTIDE SEQUENCE</scope>
    <source>
        <strain evidence="6">CGMCC 1.6293</strain>
    </source>
</reference>
<keyword evidence="2" id="KW-0547">Nucleotide-binding</keyword>
<evidence type="ECO:0000259" key="5">
    <source>
        <dbReference type="PROSITE" id="PS50146"/>
    </source>
</evidence>
<dbReference type="Pfam" id="PF00781">
    <property type="entry name" value="DAGK_cat"/>
    <property type="match status" value="1"/>
</dbReference>
<dbReference type="Gene3D" id="2.60.200.40">
    <property type="match status" value="1"/>
</dbReference>
<name>A0A917SPL0_9RHOB</name>
<feature type="domain" description="DAGKc" evidence="5">
    <location>
        <begin position="26"/>
        <end position="156"/>
    </location>
</feature>
<keyword evidence="3 6" id="KW-0418">Kinase</keyword>
<dbReference type="Gene3D" id="3.40.50.10330">
    <property type="entry name" value="Probable inorganic polyphosphate/atp-NAD kinase, domain 1"/>
    <property type="match status" value="1"/>
</dbReference>
<dbReference type="PANTHER" id="PTHR12358:SF54">
    <property type="entry name" value="SPHINGOSINE KINASE RELATED PROTEIN"/>
    <property type="match status" value="1"/>
</dbReference>
<dbReference type="PANTHER" id="PTHR12358">
    <property type="entry name" value="SPHINGOSINE KINASE"/>
    <property type="match status" value="1"/>
</dbReference>
<organism evidence="6 7">
    <name type="scientific">Pseudooceanicola nanhaiensis</name>
    <dbReference type="NCBI Taxonomy" id="375761"/>
    <lineage>
        <taxon>Bacteria</taxon>
        <taxon>Pseudomonadati</taxon>
        <taxon>Pseudomonadota</taxon>
        <taxon>Alphaproteobacteria</taxon>
        <taxon>Rhodobacterales</taxon>
        <taxon>Paracoccaceae</taxon>
        <taxon>Pseudooceanicola</taxon>
    </lineage>
</organism>
<dbReference type="EMBL" id="BMLF01000001">
    <property type="protein sequence ID" value="GGL90341.1"/>
    <property type="molecule type" value="Genomic_DNA"/>
</dbReference>
<dbReference type="InterPro" id="IPR016064">
    <property type="entry name" value="NAD/diacylglycerol_kinase_sf"/>
</dbReference>
<keyword evidence="1" id="KW-0808">Transferase</keyword>
<proteinExistence type="predicted"/>
<dbReference type="GO" id="GO:0005524">
    <property type="term" value="F:ATP binding"/>
    <property type="evidence" value="ECO:0007669"/>
    <property type="project" value="UniProtKB-KW"/>
</dbReference>
<dbReference type="InterPro" id="IPR001206">
    <property type="entry name" value="Diacylglycerol_kinase_cat_dom"/>
</dbReference>
<dbReference type="Pfam" id="PF19279">
    <property type="entry name" value="YegS_C"/>
    <property type="match status" value="1"/>
</dbReference>
<evidence type="ECO:0000256" key="4">
    <source>
        <dbReference type="ARBA" id="ARBA00022840"/>
    </source>
</evidence>
<dbReference type="PROSITE" id="PS50146">
    <property type="entry name" value="DAGK"/>
    <property type="match status" value="1"/>
</dbReference>
<comment type="caution">
    <text evidence="6">The sequence shown here is derived from an EMBL/GenBank/DDBJ whole genome shotgun (WGS) entry which is preliminary data.</text>
</comment>
<evidence type="ECO:0000256" key="2">
    <source>
        <dbReference type="ARBA" id="ARBA00022741"/>
    </source>
</evidence>
<reference evidence="6" key="1">
    <citation type="journal article" date="2014" name="Int. J. Syst. Evol. Microbiol.">
        <title>Complete genome sequence of Corynebacterium casei LMG S-19264T (=DSM 44701T), isolated from a smear-ripened cheese.</title>
        <authorList>
            <consortium name="US DOE Joint Genome Institute (JGI-PGF)"/>
            <person name="Walter F."/>
            <person name="Albersmeier A."/>
            <person name="Kalinowski J."/>
            <person name="Ruckert C."/>
        </authorList>
    </citation>
    <scope>NUCLEOTIDE SEQUENCE</scope>
    <source>
        <strain evidence="6">CGMCC 1.6293</strain>
    </source>
</reference>
<dbReference type="SUPFAM" id="SSF111331">
    <property type="entry name" value="NAD kinase/diacylglycerol kinase-like"/>
    <property type="match status" value="1"/>
</dbReference>